<dbReference type="AlphaFoldDB" id="A0A3S1AB72"/>
<proteinExistence type="predicted"/>
<keyword evidence="2" id="KW-1185">Reference proteome</keyword>
<name>A0A3S1AB72_ANAVA</name>
<dbReference type="EMBL" id="RSCM01000005">
    <property type="protein sequence ID" value="RUS97165.1"/>
    <property type="molecule type" value="Genomic_DNA"/>
</dbReference>
<organism evidence="1 2">
    <name type="scientific">Trichormus variabilis SAG 1403-4b</name>
    <dbReference type="NCBI Taxonomy" id="447716"/>
    <lineage>
        <taxon>Bacteria</taxon>
        <taxon>Bacillati</taxon>
        <taxon>Cyanobacteriota</taxon>
        <taxon>Cyanophyceae</taxon>
        <taxon>Nostocales</taxon>
        <taxon>Nostocaceae</taxon>
        <taxon>Trichormus</taxon>
    </lineage>
</organism>
<gene>
    <name evidence="1" type="ORF">DSM107003_19060</name>
</gene>
<evidence type="ECO:0000313" key="2">
    <source>
        <dbReference type="Proteomes" id="UP000276103"/>
    </source>
</evidence>
<dbReference type="Proteomes" id="UP000276103">
    <property type="component" value="Unassembled WGS sequence"/>
</dbReference>
<comment type="caution">
    <text evidence="1">The sequence shown here is derived from an EMBL/GenBank/DDBJ whole genome shotgun (WGS) entry which is preliminary data.</text>
</comment>
<accession>A0A3S1AB72</accession>
<evidence type="ECO:0000313" key="1">
    <source>
        <dbReference type="EMBL" id="RUS97165.1"/>
    </source>
</evidence>
<protein>
    <submittedName>
        <fullName evidence="1">Uncharacterized protein</fullName>
    </submittedName>
</protein>
<sequence>MRWADAIIGRHKLTTINCACYLMILVQDVSFGHVYVKLGAYNKFKCTNCGHFIIRDRNGTLHLSISTYIQVSRI</sequence>
<reference evidence="1 2" key="1">
    <citation type="journal article" date="2019" name="Genome Biol. Evol.">
        <title>Day and night: Metabolic profiles and evolutionary relationships of six axenic non-marine cyanobacteria.</title>
        <authorList>
            <person name="Will S.E."/>
            <person name="Henke P."/>
            <person name="Boedeker C."/>
            <person name="Huang S."/>
            <person name="Brinkmann H."/>
            <person name="Rohde M."/>
            <person name="Jarek M."/>
            <person name="Friedl T."/>
            <person name="Seufert S."/>
            <person name="Schumacher M."/>
            <person name="Overmann J."/>
            <person name="Neumann-Schaal M."/>
            <person name="Petersen J."/>
        </authorList>
    </citation>
    <scope>NUCLEOTIDE SEQUENCE [LARGE SCALE GENOMIC DNA]</scope>
    <source>
        <strain evidence="1 2">SAG 1403-4b</strain>
    </source>
</reference>